<dbReference type="EMBL" id="PNJD01000296">
    <property type="protein sequence ID" value="PMP96016.1"/>
    <property type="molecule type" value="Genomic_DNA"/>
</dbReference>
<evidence type="ECO:0000313" key="2">
    <source>
        <dbReference type="EMBL" id="PMP96016.1"/>
    </source>
</evidence>
<name>A0A2N7QC01_9BACT</name>
<evidence type="ECO:0008006" key="4">
    <source>
        <dbReference type="Google" id="ProtNLM"/>
    </source>
</evidence>
<feature type="transmembrane region" description="Helical" evidence="1">
    <location>
        <begin position="60"/>
        <end position="78"/>
    </location>
</feature>
<gene>
    <name evidence="2" type="ORF">C0169_04885</name>
</gene>
<keyword evidence="1" id="KW-0812">Transmembrane</keyword>
<organism evidence="2 3">
    <name type="scientific">Thermodesulfobacterium geofontis</name>
    <dbReference type="NCBI Taxonomy" id="1295609"/>
    <lineage>
        <taxon>Bacteria</taxon>
        <taxon>Pseudomonadati</taxon>
        <taxon>Thermodesulfobacteriota</taxon>
        <taxon>Thermodesulfobacteria</taxon>
        <taxon>Thermodesulfobacteriales</taxon>
        <taxon>Thermodesulfobacteriaceae</taxon>
        <taxon>Thermodesulfobacterium</taxon>
    </lineage>
</organism>
<dbReference type="Proteomes" id="UP000235619">
    <property type="component" value="Unassembled WGS sequence"/>
</dbReference>
<reference evidence="2 3" key="1">
    <citation type="submission" date="2018-01" db="EMBL/GenBank/DDBJ databases">
        <title>Metagenomic assembled genomes from two thermal pools in the Uzon Caldera, Kamchatka, Russia.</title>
        <authorList>
            <person name="Wilkins L."/>
            <person name="Ettinger C."/>
        </authorList>
    </citation>
    <scope>NUCLEOTIDE SEQUENCE [LARGE SCALE GENOMIC DNA]</scope>
    <source>
        <strain evidence="2">ARK-04</strain>
    </source>
</reference>
<comment type="caution">
    <text evidence="2">The sequence shown here is derived from an EMBL/GenBank/DDBJ whole genome shotgun (WGS) entry which is preliminary data.</text>
</comment>
<keyword evidence="1" id="KW-0472">Membrane</keyword>
<keyword evidence="1" id="KW-1133">Transmembrane helix</keyword>
<protein>
    <recommendedName>
        <fullName evidence="4">DUF4129 domain-containing protein</fullName>
    </recommendedName>
</protein>
<evidence type="ECO:0000256" key="1">
    <source>
        <dbReference type="SAM" id="Phobius"/>
    </source>
</evidence>
<accession>A0A2N7QC01</accession>
<sequence>MIPLHLQAIFLKRKLELIFETINYYYINFVLNYDLKKQIALVKGISNLTKIPRAKFNKNLLFIFSFVFITGFIGILLAKNLKGFKRLRKEEKLIKEFLRILETKGYRKGENEGLEEFALKIKEGNLRALTLEFVKIFEENYYKDKLFTKKELNKLREIINKLKGFS</sequence>
<dbReference type="AlphaFoldDB" id="A0A2N7QC01"/>
<evidence type="ECO:0000313" key="3">
    <source>
        <dbReference type="Proteomes" id="UP000235619"/>
    </source>
</evidence>
<proteinExistence type="predicted"/>